<reference evidence="10 11" key="1">
    <citation type="submission" date="2019-08" db="EMBL/GenBank/DDBJ databases">
        <title>Bacillus genomes from the desert of Cuatro Cienegas, Coahuila.</title>
        <authorList>
            <person name="Olmedo-Alvarez G."/>
        </authorList>
    </citation>
    <scope>NUCLEOTIDE SEQUENCE [LARGE SCALE GENOMIC DNA]</scope>
    <source>
        <strain evidence="10 11">CH446_14T</strain>
    </source>
</reference>
<dbReference type="PANTHER" id="PTHR30572:SF4">
    <property type="entry name" value="ABC TRANSPORTER PERMEASE YTRF"/>
    <property type="match status" value="1"/>
</dbReference>
<evidence type="ECO:0000259" key="9">
    <source>
        <dbReference type="Pfam" id="PF12704"/>
    </source>
</evidence>
<feature type="transmembrane region" description="Helical" evidence="7">
    <location>
        <begin position="373"/>
        <end position="396"/>
    </location>
</feature>
<sequence>MNIINKLTLRHLKKNRRRTLVTIIGVIISVAMVSAVSTLFVSFLGMMKQEAIQNSGDWHVIYRDVSESQMESIRKDKQTEKLFITKDRGYAPLESSSNKSRPYLFIKEFDAQGLKHFPVELSEGRLPEKENEVLFPKEIMEKQHYQIGDEITLNIGERSSPYIDRPLGQGDFLQYDETEVMETLSKEEEDTFTIVGTIERPEWEPYSAPGYTIVGLVEQSVFKGGKADIGVTVKKVNRSLYEHANELAEKNGITGVSFNSELLRYYGVTDKDNLAITLYSLAAIIILIIIIGSVSLIYNSFAISVSERARHLGMLSSVGATKTQKRNSVFFEGAVIGVISIPLGLLAGIGGILGTFLVMNRTFDDTLGIDGGLILTVTPMSILLSCLISILTIFISTYMPARKASKVSAIDAIRQSQDVKLTGKAVKTSKLVRKIFGLEAEIGLKNLKRNKRRYQVTVFSLVITIVLFLAVSYFTANLKQSITMTQVNYNYDVQIYSSGDDQAVLEPYMNLNYVSEASLMEDSYFSTWINESKLPDEVKAQEYYEDMLQDGKYPYSLVLHGIDEKSFKTYADKIGADVNELQDKVIILNKFVYEDVQTGKKIETDGINGKPGDKLDLYLPEEDSPFQSLEIGFAASEAPMGVLPLGNYEVHLLMPQKQFGQLNQNGTETSYSLFLDSSKPEEMQDQLDQIESENLMIQNVHQNRERDEQMVMFMSVFTYGFITLISAISIANIFNTISTSIALRGREFAMLRSIGMTPKGFNKMINYESIFYGLKALLYGLPISLGVMLLMYWSLQNTFQYPFAVPWISVLIAIAAIFIIVSAAMLYSIQKVKKQNIIDGLKQENI</sequence>
<dbReference type="EMBL" id="VTER01000010">
    <property type="protein sequence ID" value="TYS45610.1"/>
    <property type="molecule type" value="Genomic_DNA"/>
</dbReference>
<dbReference type="GO" id="GO:0005886">
    <property type="term" value="C:plasma membrane"/>
    <property type="evidence" value="ECO:0007669"/>
    <property type="project" value="UniProtKB-SubCell"/>
</dbReference>
<evidence type="ECO:0000313" key="10">
    <source>
        <dbReference type="EMBL" id="TYS45610.1"/>
    </source>
</evidence>
<evidence type="ECO:0000256" key="5">
    <source>
        <dbReference type="ARBA" id="ARBA00023136"/>
    </source>
</evidence>
<feature type="transmembrane region" description="Helical" evidence="7">
    <location>
        <begin position="776"/>
        <end position="795"/>
    </location>
</feature>
<dbReference type="Pfam" id="PF12704">
    <property type="entry name" value="MacB_PCD"/>
    <property type="match status" value="1"/>
</dbReference>
<comment type="subcellular location">
    <subcellularLocation>
        <location evidence="1">Cell membrane</location>
        <topology evidence="1">Multi-pass membrane protein</topology>
    </subcellularLocation>
</comment>
<feature type="transmembrane region" description="Helical" evidence="7">
    <location>
        <begin position="710"/>
        <end position="734"/>
    </location>
</feature>
<gene>
    <name evidence="10" type="ORF">FZD51_18690</name>
</gene>
<evidence type="ECO:0000256" key="1">
    <source>
        <dbReference type="ARBA" id="ARBA00004651"/>
    </source>
</evidence>
<dbReference type="InterPro" id="IPR050250">
    <property type="entry name" value="Macrolide_Exporter_MacB"/>
</dbReference>
<feature type="domain" description="ABC3 transporter permease C-terminal" evidence="8">
    <location>
        <begin position="284"/>
        <end position="408"/>
    </location>
</feature>
<dbReference type="InterPro" id="IPR025857">
    <property type="entry name" value="MacB_PCD"/>
</dbReference>
<dbReference type="AlphaFoldDB" id="A0A5D4R4W5"/>
<dbReference type="Pfam" id="PF02687">
    <property type="entry name" value="FtsX"/>
    <property type="match status" value="2"/>
</dbReference>
<keyword evidence="3 7" id="KW-0812">Transmembrane</keyword>
<evidence type="ECO:0000256" key="7">
    <source>
        <dbReference type="SAM" id="Phobius"/>
    </source>
</evidence>
<feature type="transmembrane region" description="Helical" evidence="7">
    <location>
        <begin position="20"/>
        <end position="45"/>
    </location>
</feature>
<keyword evidence="4 7" id="KW-1133">Transmembrane helix</keyword>
<keyword evidence="5 7" id="KW-0472">Membrane</keyword>
<evidence type="ECO:0000256" key="4">
    <source>
        <dbReference type="ARBA" id="ARBA00022989"/>
    </source>
</evidence>
<dbReference type="GO" id="GO:0022857">
    <property type="term" value="F:transmembrane transporter activity"/>
    <property type="evidence" value="ECO:0007669"/>
    <property type="project" value="TreeGrafter"/>
</dbReference>
<evidence type="ECO:0000313" key="11">
    <source>
        <dbReference type="Proteomes" id="UP000322139"/>
    </source>
</evidence>
<evidence type="ECO:0000256" key="6">
    <source>
        <dbReference type="ARBA" id="ARBA00038076"/>
    </source>
</evidence>
<protein>
    <submittedName>
        <fullName evidence="10">ABC transporter permease</fullName>
    </submittedName>
</protein>
<dbReference type="Proteomes" id="UP000322139">
    <property type="component" value="Unassembled WGS sequence"/>
</dbReference>
<feature type="transmembrane region" description="Helical" evidence="7">
    <location>
        <begin position="454"/>
        <end position="476"/>
    </location>
</feature>
<keyword evidence="2" id="KW-1003">Cell membrane</keyword>
<comment type="similarity">
    <text evidence="6">Belongs to the ABC-4 integral membrane protein family.</text>
</comment>
<evidence type="ECO:0000259" key="8">
    <source>
        <dbReference type="Pfam" id="PF02687"/>
    </source>
</evidence>
<feature type="transmembrane region" description="Helical" evidence="7">
    <location>
        <begin position="278"/>
        <end position="301"/>
    </location>
</feature>
<dbReference type="InterPro" id="IPR003838">
    <property type="entry name" value="ABC3_permease_C"/>
</dbReference>
<feature type="domain" description="ABC3 transporter permease C-terminal" evidence="8">
    <location>
        <begin position="721"/>
        <end position="837"/>
    </location>
</feature>
<evidence type="ECO:0000256" key="2">
    <source>
        <dbReference type="ARBA" id="ARBA00022475"/>
    </source>
</evidence>
<dbReference type="PANTHER" id="PTHR30572">
    <property type="entry name" value="MEMBRANE COMPONENT OF TRANSPORTER-RELATED"/>
    <property type="match status" value="1"/>
</dbReference>
<organism evidence="10 11">
    <name type="scientific">Bacillus infantis</name>
    <dbReference type="NCBI Taxonomy" id="324767"/>
    <lineage>
        <taxon>Bacteria</taxon>
        <taxon>Bacillati</taxon>
        <taxon>Bacillota</taxon>
        <taxon>Bacilli</taxon>
        <taxon>Bacillales</taxon>
        <taxon>Bacillaceae</taxon>
        <taxon>Bacillus</taxon>
    </lineage>
</organism>
<dbReference type="RefSeq" id="WP_148976153.1">
    <property type="nucleotide sequence ID" value="NZ_VTER01000010.1"/>
</dbReference>
<comment type="caution">
    <text evidence="10">The sequence shown here is derived from an EMBL/GenBank/DDBJ whole genome shotgun (WGS) entry which is preliminary data.</text>
</comment>
<evidence type="ECO:0000256" key="3">
    <source>
        <dbReference type="ARBA" id="ARBA00022692"/>
    </source>
</evidence>
<feature type="domain" description="MacB-like periplasmic core" evidence="9">
    <location>
        <begin position="19"/>
        <end position="198"/>
    </location>
</feature>
<feature type="transmembrane region" description="Helical" evidence="7">
    <location>
        <begin position="807"/>
        <end position="827"/>
    </location>
</feature>
<feature type="transmembrane region" description="Helical" evidence="7">
    <location>
        <begin position="329"/>
        <end position="353"/>
    </location>
</feature>
<proteinExistence type="inferred from homology"/>
<accession>A0A5D4R4W5</accession>
<name>A0A5D4R4W5_9BACI</name>